<evidence type="ECO:0000256" key="18">
    <source>
        <dbReference type="SAM" id="MobiDB-lite"/>
    </source>
</evidence>
<feature type="binding site" description="in dimeric form" evidence="16">
    <location>
        <position position="304"/>
    </location>
    <ligand>
        <name>Ca(2+)</name>
        <dbReference type="ChEBI" id="CHEBI:29108"/>
        <label>1</label>
    </ligand>
</feature>
<feature type="binding site" description="in dimeric form" evidence="16">
    <location>
        <position position="309"/>
    </location>
    <ligand>
        <name>Ca(2+)</name>
        <dbReference type="ChEBI" id="CHEBI:29108"/>
        <label>1</label>
    </ligand>
</feature>
<comment type="caution">
    <text evidence="19">The sequence shown here is derived from an EMBL/GenBank/DDBJ whole genome shotgun (WGS) entry which is preliminary data.</text>
</comment>
<dbReference type="InterPro" id="IPR036541">
    <property type="entry name" value="PLipase_A1_sf"/>
</dbReference>
<evidence type="ECO:0000256" key="1">
    <source>
        <dbReference type="ARBA" id="ARBA00000111"/>
    </source>
</evidence>
<organism evidence="19 20">
    <name type="scientific">Pacificimonas flava</name>
    <dbReference type="NCBI Taxonomy" id="1234595"/>
    <lineage>
        <taxon>Bacteria</taxon>
        <taxon>Pseudomonadati</taxon>
        <taxon>Pseudomonadota</taxon>
        <taxon>Alphaproteobacteria</taxon>
        <taxon>Sphingomonadales</taxon>
        <taxon>Sphingosinicellaceae</taxon>
        <taxon>Pacificimonas</taxon>
    </lineage>
</organism>
<evidence type="ECO:0000313" key="19">
    <source>
        <dbReference type="EMBL" id="EMD83593.1"/>
    </source>
</evidence>
<evidence type="ECO:0000256" key="9">
    <source>
        <dbReference type="ARBA" id="ARBA00022801"/>
    </source>
</evidence>
<dbReference type="OrthoDB" id="188433at2"/>
<dbReference type="PANTHER" id="PTHR40457">
    <property type="entry name" value="PHOSPHOLIPASE A1"/>
    <property type="match status" value="1"/>
</dbReference>
<comment type="cofactor">
    <cofactor evidence="17">
        <name>Ca(2+)</name>
        <dbReference type="ChEBI" id="CHEBI:29108"/>
    </cofactor>
    <text evidence="17">Binds 1 Ca(2+) ion per monomer. In the dimeric form the Ca(2+) is bound by different amino acids with binding of each Ca(2+) shared with ligands coming from each monomer. The Ca(2+) ion may have a role in catalysis.</text>
</comment>
<dbReference type="Gene3D" id="2.40.230.10">
    <property type="entry name" value="Phospholipase A1"/>
    <property type="match status" value="1"/>
</dbReference>
<dbReference type="AlphaFoldDB" id="M2U6G7"/>
<keyword evidence="20" id="KW-1185">Reference proteome</keyword>
<sequence>MKSFCVSPLRATAIALAAIAVPGHGRAEAPARSVAEAPASIPAELSGLETLLGRVHPPDAEGWTLIEVHMLNRTREARSVPIPRTVTAELDAGARQTSLHLLEGQDRLIELPPGGFATVRYRLRPAEQMAAGTTIWIPAWQSQAVALLPAGRWRQAPVLAQADSGATPLPSPVGEPGREEPDPASVPPPPTDRATGNAFLRNLSAYAPIYAVYGPGTNSAVRLQISFKYQLFGELSEGSEGREWLNGLHFGYTQRMFWNVEADSSPFRNIDFQPEMFYALDAGEIADNVRLGVQAGVRHESNGREGSESRSLNTIYLHPALSAPLGDGYRITFGPRLRAFAGDLSDNPDIRDYRGNTGFFAELGKQDGVRLSAYGRANLGSGKGALEANLSYPLDRLLGGGPDLYLFGQGFVGYGENLLDYDVHTTRFRVGFALVR</sequence>
<evidence type="ECO:0000256" key="7">
    <source>
        <dbReference type="ARBA" id="ARBA00022723"/>
    </source>
</evidence>
<evidence type="ECO:0000256" key="16">
    <source>
        <dbReference type="PIRSR" id="PIRSR603187-2"/>
    </source>
</evidence>
<keyword evidence="10 16" id="KW-0106">Calcium</keyword>
<dbReference type="PRINTS" id="PR01486">
    <property type="entry name" value="PHPHLIPASEA1"/>
</dbReference>
<dbReference type="GO" id="GO:0008970">
    <property type="term" value="F:phospholipase A1 activity"/>
    <property type="evidence" value="ECO:0007669"/>
    <property type="project" value="UniProtKB-EC"/>
</dbReference>
<evidence type="ECO:0000256" key="2">
    <source>
        <dbReference type="ARBA" id="ARBA00001604"/>
    </source>
</evidence>
<evidence type="ECO:0000256" key="12">
    <source>
        <dbReference type="ARBA" id="ARBA00023098"/>
    </source>
</evidence>
<keyword evidence="8 17" id="KW-0732">Signal</keyword>
<evidence type="ECO:0000256" key="17">
    <source>
        <dbReference type="RuleBase" id="RU366027"/>
    </source>
</evidence>
<dbReference type="EC" id="3.1.1.32" evidence="17"/>
<dbReference type="GO" id="GO:0004623">
    <property type="term" value="F:phospholipase A2 activity"/>
    <property type="evidence" value="ECO:0007669"/>
    <property type="project" value="UniProtKB-EC"/>
</dbReference>
<evidence type="ECO:0000256" key="14">
    <source>
        <dbReference type="ARBA" id="ARBA00023237"/>
    </source>
</evidence>
<comment type="function">
    <text evidence="17">Hydrolysis of phosphatidylcholine with phospholipase A2 (EC 3.1.1.4) and phospholipase A1 (EC 3.1.1.32) activities.</text>
</comment>
<comment type="similarity">
    <text evidence="3 17">Belongs to the phospholipase A1 family.</text>
</comment>
<dbReference type="PANTHER" id="PTHR40457:SF1">
    <property type="entry name" value="PHOSPHOLIPASE A1"/>
    <property type="match status" value="1"/>
</dbReference>
<dbReference type="EC" id="3.1.1.4" evidence="17"/>
<gene>
    <name evidence="19" type="ORF">C725_0565</name>
</gene>
<dbReference type="RefSeq" id="WP_008600022.1">
    <property type="nucleotide sequence ID" value="NZ_AMRV01000002.1"/>
</dbReference>
<dbReference type="GO" id="GO:0016042">
    <property type="term" value="P:lipid catabolic process"/>
    <property type="evidence" value="ECO:0007669"/>
    <property type="project" value="UniProtKB-KW"/>
</dbReference>
<keyword evidence="9 17" id="KW-0378">Hydrolase</keyword>
<dbReference type="GO" id="GO:0009279">
    <property type="term" value="C:cell outer membrane"/>
    <property type="evidence" value="ECO:0007669"/>
    <property type="project" value="UniProtKB-SubCell"/>
</dbReference>
<evidence type="ECO:0000256" key="4">
    <source>
        <dbReference type="ARBA" id="ARBA00011702"/>
    </source>
</evidence>
<keyword evidence="5" id="KW-1134">Transmembrane beta strand</keyword>
<feature type="signal peptide" evidence="17">
    <location>
        <begin position="1"/>
        <end position="17"/>
    </location>
</feature>
<dbReference type="EMBL" id="AMRV01000002">
    <property type="protein sequence ID" value="EMD83593.1"/>
    <property type="molecule type" value="Genomic_DNA"/>
</dbReference>
<evidence type="ECO:0000313" key="20">
    <source>
        <dbReference type="Proteomes" id="UP000011717"/>
    </source>
</evidence>
<comment type="subcellular location">
    <subcellularLocation>
        <location evidence="17">Cell outer membrane</location>
        <topology evidence="17">Multi-pass membrane protein</topology>
    </subcellularLocation>
    <text evidence="17">One of the very few enzymes located there.</text>
</comment>
<comment type="catalytic activity">
    <reaction evidence="1 17">
        <text>a 1,2-diacyl-sn-glycero-3-phosphocholine + H2O = a 2-acyl-sn-glycero-3-phosphocholine + a fatty acid + H(+)</text>
        <dbReference type="Rhea" id="RHEA:18689"/>
        <dbReference type="ChEBI" id="CHEBI:15377"/>
        <dbReference type="ChEBI" id="CHEBI:15378"/>
        <dbReference type="ChEBI" id="CHEBI:28868"/>
        <dbReference type="ChEBI" id="CHEBI:57643"/>
        <dbReference type="ChEBI" id="CHEBI:57875"/>
        <dbReference type="EC" id="3.1.1.32"/>
    </reaction>
</comment>
<evidence type="ECO:0000256" key="10">
    <source>
        <dbReference type="ARBA" id="ARBA00022837"/>
    </source>
</evidence>
<feature type="chain" id="PRO_5019615142" description="Phospholipase A1" evidence="17">
    <location>
        <begin position="18"/>
        <end position="436"/>
    </location>
</feature>
<keyword evidence="14 17" id="KW-0998">Cell outer membrane</keyword>
<dbReference type="InterPro" id="IPR003187">
    <property type="entry name" value="PLipase_A1"/>
</dbReference>
<evidence type="ECO:0000256" key="13">
    <source>
        <dbReference type="ARBA" id="ARBA00023136"/>
    </source>
</evidence>
<feature type="binding site" description="in dimeric form" evidence="16">
    <location>
        <position position="346"/>
    </location>
    <ligand>
        <name>Ca(2+)</name>
        <dbReference type="ChEBI" id="CHEBI:29108"/>
        <label>1</label>
    </ligand>
</feature>
<dbReference type="SUPFAM" id="SSF56931">
    <property type="entry name" value="Outer membrane phospholipase A (OMPLA)"/>
    <property type="match status" value="1"/>
</dbReference>
<feature type="active site" description="Nucleophile" evidence="15">
    <location>
        <position position="301"/>
    </location>
</feature>
<protein>
    <recommendedName>
        <fullName evidence="17">Phospholipase A1</fullName>
        <ecNumber evidence="17">3.1.1.32</ecNumber>
        <ecNumber evidence="17">3.1.1.4</ecNumber>
    </recommendedName>
    <alternativeName>
        <fullName evidence="17">Phosphatidylcholine 1-acylhydrolase</fullName>
    </alternativeName>
</protein>
<keyword evidence="11 17" id="KW-0442">Lipid degradation</keyword>
<feature type="region of interest" description="Disordered" evidence="18">
    <location>
        <begin position="160"/>
        <end position="194"/>
    </location>
</feature>
<keyword evidence="6" id="KW-0812">Transmembrane</keyword>
<keyword evidence="13" id="KW-0472">Membrane</keyword>
<dbReference type="GO" id="GO:0046872">
    <property type="term" value="F:metal ion binding"/>
    <property type="evidence" value="ECO:0007669"/>
    <property type="project" value="UniProtKB-KW"/>
</dbReference>
<accession>M2U6G7</accession>
<dbReference type="Pfam" id="PF02253">
    <property type="entry name" value="PLA1"/>
    <property type="match status" value="1"/>
</dbReference>
<name>M2U6G7_9SPHN</name>
<comment type="subunit">
    <text evidence="4 17">Homodimer; dimerization is reversible, and the dimeric form is the active one.</text>
</comment>
<reference evidence="19 20" key="1">
    <citation type="journal article" date="2013" name="Genome Announc.">
        <title>Draft Genome Sequence of Strain JLT2015T, Belonging to the Family Sphingomonadaceae of the Alphaproteobacteria.</title>
        <authorList>
            <person name="Tang K."/>
            <person name="Liu K."/>
            <person name="Li S."/>
            <person name="Jiao N."/>
        </authorList>
    </citation>
    <scope>NUCLEOTIDE SEQUENCE [LARGE SCALE GENOMIC DNA]</scope>
    <source>
        <strain evidence="19 20">JLT2015</strain>
    </source>
</reference>
<dbReference type="Proteomes" id="UP000011717">
    <property type="component" value="Unassembled WGS sequence"/>
</dbReference>
<evidence type="ECO:0000256" key="15">
    <source>
        <dbReference type="PIRSR" id="PIRSR603187-1"/>
    </source>
</evidence>
<proteinExistence type="inferred from homology"/>
<evidence type="ECO:0000256" key="11">
    <source>
        <dbReference type="ARBA" id="ARBA00022963"/>
    </source>
</evidence>
<keyword evidence="7 16" id="KW-0479">Metal-binding</keyword>
<evidence type="ECO:0000256" key="5">
    <source>
        <dbReference type="ARBA" id="ARBA00022452"/>
    </source>
</evidence>
<feature type="binding site" description="in dimeric form" evidence="16">
    <location>
        <position position="264"/>
    </location>
    <ligand>
        <name>Ca(2+)</name>
        <dbReference type="ChEBI" id="CHEBI:29108"/>
        <label>1</label>
    </ligand>
</feature>
<evidence type="ECO:0000256" key="6">
    <source>
        <dbReference type="ARBA" id="ARBA00022692"/>
    </source>
</evidence>
<comment type="catalytic activity">
    <reaction evidence="2 17">
        <text>a 1,2-diacyl-sn-glycero-3-phosphocholine + H2O = a 1-acyl-sn-glycero-3-phosphocholine + a fatty acid + H(+)</text>
        <dbReference type="Rhea" id="RHEA:15801"/>
        <dbReference type="ChEBI" id="CHEBI:15377"/>
        <dbReference type="ChEBI" id="CHEBI:15378"/>
        <dbReference type="ChEBI" id="CHEBI:28868"/>
        <dbReference type="ChEBI" id="CHEBI:57643"/>
        <dbReference type="ChEBI" id="CHEBI:58168"/>
        <dbReference type="EC" id="3.1.1.4"/>
    </reaction>
</comment>
<evidence type="ECO:0000256" key="8">
    <source>
        <dbReference type="ARBA" id="ARBA00022729"/>
    </source>
</evidence>
<feature type="active site" description="Proton acceptor" evidence="15">
    <location>
        <position position="299"/>
    </location>
</feature>
<keyword evidence="12 17" id="KW-0443">Lipid metabolism</keyword>
<evidence type="ECO:0000256" key="3">
    <source>
        <dbReference type="ARBA" id="ARBA00010525"/>
    </source>
</evidence>